<gene>
    <name evidence="6" type="ORF">BDY17DRAFT_309236</name>
</gene>
<dbReference type="RefSeq" id="XP_033590436.1">
    <property type="nucleotide sequence ID" value="XM_033735306.1"/>
</dbReference>
<organism evidence="6 7">
    <name type="scientific">Neohortaea acidophila</name>
    <dbReference type="NCBI Taxonomy" id="245834"/>
    <lineage>
        <taxon>Eukaryota</taxon>
        <taxon>Fungi</taxon>
        <taxon>Dikarya</taxon>
        <taxon>Ascomycota</taxon>
        <taxon>Pezizomycotina</taxon>
        <taxon>Dothideomycetes</taxon>
        <taxon>Dothideomycetidae</taxon>
        <taxon>Mycosphaerellales</taxon>
        <taxon>Teratosphaeriaceae</taxon>
        <taxon>Neohortaea</taxon>
    </lineage>
</organism>
<dbReference type="Pfam" id="PF04479">
    <property type="entry name" value="RTA1"/>
    <property type="match status" value="1"/>
</dbReference>
<feature type="transmembrane region" description="Helical" evidence="5">
    <location>
        <begin position="49"/>
        <end position="67"/>
    </location>
</feature>
<keyword evidence="3 5" id="KW-1133">Transmembrane helix</keyword>
<evidence type="ECO:0000256" key="1">
    <source>
        <dbReference type="ARBA" id="ARBA00004141"/>
    </source>
</evidence>
<evidence type="ECO:0000256" key="3">
    <source>
        <dbReference type="ARBA" id="ARBA00022989"/>
    </source>
</evidence>
<feature type="transmembrane region" description="Helical" evidence="5">
    <location>
        <begin position="20"/>
        <end position="37"/>
    </location>
</feature>
<accession>A0A6A6PVR8</accession>
<dbReference type="InterPro" id="IPR007568">
    <property type="entry name" value="RTA1"/>
</dbReference>
<feature type="transmembrane region" description="Helical" evidence="5">
    <location>
        <begin position="87"/>
        <end position="109"/>
    </location>
</feature>
<evidence type="ECO:0000313" key="6">
    <source>
        <dbReference type="EMBL" id="KAF2483866.1"/>
    </source>
</evidence>
<keyword evidence="2 5" id="KW-0812">Transmembrane</keyword>
<keyword evidence="7" id="KW-1185">Reference proteome</keyword>
<dbReference type="Proteomes" id="UP000799767">
    <property type="component" value="Unassembled WGS sequence"/>
</dbReference>
<feature type="transmembrane region" description="Helical" evidence="5">
    <location>
        <begin position="121"/>
        <end position="144"/>
    </location>
</feature>
<protein>
    <submittedName>
        <fullName evidence="6">Putative RTA1 domain protein</fullName>
    </submittedName>
</protein>
<dbReference type="EMBL" id="MU001634">
    <property type="protein sequence ID" value="KAF2483866.1"/>
    <property type="molecule type" value="Genomic_DNA"/>
</dbReference>
<evidence type="ECO:0000256" key="2">
    <source>
        <dbReference type="ARBA" id="ARBA00022692"/>
    </source>
</evidence>
<dbReference type="GO" id="GO:0016020">
    <property type="term" value="C:membrane"/>
    <property type="evidence" value="ECO:0007669"/>
    <property type="project" value="UniProtKB-SubCell"/>
</dbReference>
<dbReference type="PANTHER" id="PTHR31465:SF34">
    <property type="entry name" value="DOMAIN PROTEIN, PUTATIVE (AFU_ORTHOLOGUE AFUA_3G00480)-RELATED"/>
    <property type="match status" value="1"/>
</dbReference>
<name>A0A6A6PVR8_9PEZI</name>
<comment type="subcellular location">
    <subcellularLocation>
        <location evidence="1">Membrane</location>
        <topology evidence="1">Multi-pass membrane protein</topology>
    </subcellularLocation>
</comment>
<evidence type="ECO:0000313" key="7">
    <source>
        <dbReference type="Proteomes" id="UP000799767"/>
    </source>
</evidence>
<keyword evidence="4 5" id="KW-0472">Membrane</keyword>
<evidence type="ECO:0000256" key="4">
    <source>
        <dbReference type="ARBA" id="ARBA00023136"/>
    </source>
</evidence>
<dbReference type="PANTHER" id="PTHR31465">
    <property type="entry name" value="PROTEIN RTA1-RELATED"/>
    <property type="match status" value="1"/>
</dbReference>
<sequence length="326" mass="36700">MTDGRPILGSLYVYAPNDVAPVVFIVLFALSAVGHIWQCRRYNDRHLTGVQAFCAVLYTIAYALREYGAFNYLYSTPNLACFIISEVFIYISPPLLELANYHILARIFFYVPHEATIPPNMVFALFGGFVAIVEGLNGVGVGFISNPSSSPSKQEIGSHLTIASLALQIVNIMTCYSLAIIFHWRCSKTKTASAAITAPLLALYASMAMILTRSVFRLVQNSGDVALDIYDYPALEKLTPLRRYEWYFYVFEAAPMLVSSIVWNVWHPRRYLPENPCLHLDRDGVTLVGRLDREEKRSVMQRTGNVLSFGMLFQAKKRAPEMLEEA</sequence>
<proteinExistence type="predicted"/>
<feature type="transmembrane region" description="Helical" evidence="5">
    <location>
        <begin position="156"/>
        <end position="182"/>
    </location>
</feature>
<feature type="transmembrane region" description="Helical" evidence="5">
    <location>
        <begin position="194"/>
        <end position="216"/>
    </location>
</feature>
<dbReference type="GeneID" id="54476308"/>
<feature type="transmembrane region" description="Helical" evidence="5">
    <location>
        <begin position="246"/>
        <end position="266"/>
    </location>
</feature>
<evidence type="ECO:0000256" key="5">
    <source>
        <dbReference type="SAM" id="Phobius"/>
    </source>
</evidence>
<dbReference type="AlphaFoldDB" id="A0A6A6PVR8"/>
<reference evidence="6" key="1">
    <citation type="journal article" date="2020" name="Stud. Mycol.">
        <title>101 Dothideomycetes genomes: a test case for predicting lifestyles and emergence of pathogens.</title>
        <authorList>
            <person name="Haridas S."/>
            <person name="Albert R."/>
            <person name="Binder M."/>
            <person name="Bloem J."/>
            <person name="Labutti K."/>
            <person name="Salamov A."/>
            <person name="Andreopoulos B."/>
            <person name="Baker S."/>
            <person name="Barry K."/>
            <person name="Bills G."/>
            <person name="Bluhm B."/>
            <person name="Cannon C."/>
            <person name="Castanera R."/>
            <person name="Culley D."/>
            <person name="Daum C."/>
            <person name="Ezra D."/>
            <person name="Gonzalez J."/>
            <person name="Henrissat B."/>
            <person name="Kuo A."/>
            <person name="Liang C."/>
            <person name="Lipzen A."/>
            <person name="Lutzoni F."/>
            <person name="Magnuson J."/>
            <person name="Mondo S."/>
            <person name="Nolan M."/>
            <person name="Ohm R."/>
            <person name="Pangilinan J."/>
            <person name="Park H.-J."/>
            <person name="Ramirez L."/>
            <person name="Alfaro M."/>
            <person name="Sun H."/>
            <person name="Tritt A."/>
            <person name="Yoshinaga Y."/>
            <person name="Zwiers L.-H."/>
            <person name="Turgeon B."/>
            <person name="Goodwin S."/>
            <person name="Spatafora J."/>
            <person name="Crous P."/>
            <person name="Grigoriev I."/>
        </authorList>
    </citation>
    <scope>NUCLEOTIDE SEQUENCE</scope>
    <source>
        <strain evidence="6">CBS 113389</strain>
    </source>
</reference>
<dbReference type="OrthoDB" id="3358017at2759"/>